<evidence type="ECO:0000313" key="3">
    <source>
        <dbReference type="Proteomes" id="UP001164439"/>
    </source>
</evidence>
<sequence length="147" mass="14988">MSAFLLASCTSSDDAENTSAPRPTSPAPSPTGTTSGPPEKDLTERAQAAIAAVHSGTLVEAGVERVSDGIHTEPGLSKGRTYQLNLVCAGNGSARLQFVPAQAGAETSVPCDESVVQQRITGDELVRINVAGAKGSTGVIAWQIDAL</sequence>
<evidence type="ECO:0008006" key="4">
    <source>
        <dbReference type="Google" id="ProtNLM"/>
    </source>
</evidence>
<protein>
    <recommendedName>
        <fullName evidence="4">Lipoprotein</fullName>
    </recommendedName>
</protein>
<dbReference type="RefSeq" id="WP_269660353.1">
    <property type="nucleotide sequence ID" value="NZ_CP114413.1"/>
</dbReference>
<name>A0ABY7KDX9_9ACTN</name>
<organism evidence="2 3">
    <name type="scientific">Streptomyces cinnabarinus</name>
    <dbReference type="NCBI Taxonomy" id="67287"/>
    <lineage>
        <taxon>Bacteria</taxon>
        <taxon>Bacillati</taxon>
        <taxon>Actinomycetota</taxon>
        <taxon>Actinomycetes</taxon>
        <taxon>Kitasatosporales</taxon>
        <taxon>Streptomycetaceae</taxon>
        <taxon>Streptomyces</taxon>
    </lineage>
</organism>
<accession>A0ABY7KDX9</accession>
<evidence type="ECO:0000256" key="1">
    <source>
        <dbReference type="SAM" id="MobiDB-lite"/>
    </source>
</evidence>
<keyword evidence="3" id="KW-1185">Reference proteome</keyword>
<evidence type="ECO:0000313" key="2">
    <source>
        <dbReference type="EMBL" id="WAZ22754.1"/>
    </source>
</evidence>
<reference evidence="2" key="1">
    <citation type="submission" date="2022-12" db="EMBL/GenBank/DDBJ databases">
        <authorList>
            <person name="Ruckert C."/>
            <person name="Busche T."/>
            <person name="Kalinowski J."/>
            <person name="Wittmann C."/>
        </authorList>
    </citation>
    <scope>NUCLEOTIDE SEQUENCE</scope>
    <source>
        <strain evidence="2">DSM 40467</strain>
    </source>
</reference>
<proteinExistence type="predicted"/>
<dbReference type="Proteomes" id="UP001164439">
    <property type="component" value="Chromosome"/>
</dbReference>
<feature type="region of interest" description="Disordered" evidence="1">
    <location>
        <begin position="1"/>
        <end position="42"/>
    </location>
</feature>
<gene>
    <name evidence="2" type="ORF">STRCI_004045</name>
</gene>
<dbReference type="EMBL" id="CP114413">
    <property type="protein sequence ID" value="WAZ22754.1"/>
    <property type="molecule type" value="Genomic_DNA"/>
</dbReference>